<dbReference type="AlphaFoldDB" id="A0A2J7Q3L8"/>
<keyword evidence="2" id="KW-1185">Reference proteome</keyword>
<evidence type="ECO:0000313" key="2">
    <source>
        <dbReference type="Proteomes" id="UP000235965"/>
    </source>
</evidence>
<dbReference type="InParanoid" id="A0A2J7Q3L8"/>
<gene>
    <name evidence="1" type="ORF">B7P43_G02732</name>
</gene>
<reference evidence="1 2" key="1">
    <citation type="submission" date="2017-12" db="EMBL/GenBank/DDBJ databases">
        <title>Hemimetabolous genomes reveal molecular basis of termite eusociality.</title>
        <authorList>
            <person name="Harrison M.C."/>
            <person name="Jongepier E."/>
            <person name="Robertson H.M."/>
            <person name="Arning N."/>
            <person name="Bitard-Feildel T."/>
            <person name="Chao H."/>
            <person name="Childers C.P."/>
            <person name="Dinh H."/>
            <person name="Doddapaneni H."/>
            <person name="Dugan S."/>
            <person name="Gowin J."/>
            <person name="Greiner C."/>
            <person name="Han Y."/>
            <person name="Hu H."/>
            <person name="Hughes D.S.T."/>
            <person name="Huylmans A.-K."/>
            <person name="Kemena C."/>
            <person name="Kremer L.P.M."/>
            <person name="Lee S.L."/>
            <person name="Lopez-Ezquerra A."/>
            <person name="Mallet L."/>
            <person name="Monroy-Kuhn J.M."/>
            <person name="Moser A."/>
            <person name="Murali S.C."/>
            <person name="Muzny D.M."/>
            <person name="Otani S."/>
            <person name="Piulachs M.-D."/>
            <person name="Poelchau M."/>
            <person name="Qu J."/>
            <person name="Schaub F."/>
            <person name="Wada-Katsumata A."/>
            <person name="Worley K.C."/>
            <person name="Xie Q."/>
            <person name="Ylla G."/>
            <person name="Poulsen M."/>
            <person name="Gibbs R.A."/>
            <person name="Schal C."/>
            <person name="Richards S."/>
            <person name="Belles X."/>
            <person name="Korb J."/>
            <person name="Bornberg-Bauer E."/>
        </authorList>
    </citation>
    <scope>NUCLEOTIDE SEQUENCE [LARGE SCALE GENOMIC DNA]</scope>
    <source>
        <tissue evidence="1">Whole body</tissue>
    </source>
</reference>
<proteinExistence type="predicted"/>
<sequence>MSKYEPHSRELMHKASSYSGVERKLCSLNQMDVVSSDRNYASTDGGVLLVQDKKK</sequence>
<evidence type="ECO:0000313" key="1">
    <source>
        <dbReference type="EMBL" id="PNF23183.1"/>
    </source>
</evidence>
<dbReference type="Proteomes" id="UP000235965">
    <property type="component" value="Unassembled WGS sequence"/>
</dbReference>
<protein>
    <submittedName>
        <fullName evidence="1">Uncharacterized protein</fullName>
    </submittedName>
</protein>
<organism evidence="1 2">
    <name type="scientific">Cryptotermes secundus</name>
    <dbReference type="NCBI Taxonomy" id="105785"/>
    <lineage>
        <taxon>Eukaryota</taxon>
        <taxon>Metazoa</taxon>
        <taxon>Ecdysozoa</taxon>
        <taxon>Arthropoda</taxon>
        <taxon>Hexapoda</taxon>
        <taxon>Insecta</taxon>
        <taxon>Pterygota</taxon>
        <taxon>Neoptera</taxon>
        <taxon>Polyneoptera</taxon>
        <taxon>Dictyoptera</taxon>
        <taxon>Blattodea</taxon>
        <taxon>Blattoidea</taxon>
        <taxon>Termitoidae</taxon>
        <taxon>Kalotermitidae</taxon>
        <taxon>Cryptotermitinae</taxon>
        <taxon>Cryptotermes</taxon>
    </lineage>
</organism>
<comment type="caution">
    <text evidence="1">The sequence shown here is derived from an EMBL/GenBank/DDBJ whole genome shotgun (WGS) entry which is preliminary data.</text>
</comment>
<accession>A0A2J7Q3L8</accession>
<name>A0A2J7Q3L8_9NEOP</name>
<dbReference type="EMBL" id="NEVH01019065">
    <property type="protein sequence ID" value="PNF23183.1"/>
    <property type="molecule type" value="Genomic_DNA"/>
</dbReference>